<reference evidence="1 2" key="1">
    <citation type="journal article" date="2003" name="J. Bacteriol.">
        <title>Comparative analyses of the complete genome sequences of Pierce's disease and citrus variegated chlorosis strains of Xylella fastidiosa.</title>
        <authorList>
            <person name="Van Sluys M.A."/>
            <person name="de Oliveira M.C."/>
            <person name="Monteiro-Vitorello C.B."/>
            <person name="Miyaki C.Y."/>
            <person name="Furlan L.R."/>
            <person name="Camargo L.E."/>
            <person name="da Silva A.C."/>
            <person name="Moon D.H."/>
            <person name="Takita M.A."/>
            <person name="Lemos E.G."/>
            <person name="Machado M.A."/>
            <person name="Ferro M.I."/>
            <person name="da Silva F.R."/>
            <person name="Goldman M.H."/>
            <person name="Goldman G.H."/>
            <person name="Lemos M.V."/>
            <person name="El-Dorry H."/>
            <person name="Tsai S.M."/>
            <person name="Carrer H."/>
            <person name="Carraro D.M."/>
            <person name="de Oliveira R.C."/>
            <person name="Nunes L.R."/>
            <person name="Siqueira W.J."/>
            <person name="Coutinho L.L."/>
            <person name="Kimura E.T."/>
            <person name="Ferro E.S."/>
            <person name="Harakava R."/>
            <person name="Kuramae E.E."/>
            <person name="Marino C.L."/>
            <person name="Giglioti E."/>
            <person name="Abreu I.L."/>
            <person name="Alves L.M."/>
            <person name="do Amaral A.M."/>
            <person name="Baia G.S."/>
            <person name="Blanco S.R."/>
            <person name="Brito M.S."/>
            <person name="Cannavan F.S."/>
            <person name="Celestino A.V."/>
            <person name="da Cunha A.F."/>
            <person name="Fenille R.C."/>
            <person name="Ferro J.A."/>
            <person name="Formighieri E.F."/>
            <person name="Kishi L.T."/>
            <person name="Leoni S.G."/>
            <person name="Oliveira A.R."/>
            <person name="Rosa V.E.Jr."/>
            <person name="Sassaki F.T."/>
            <person name="Sena J.A."/>
            <person name="de Souza A.A."/>
            <person name="Truffi D."/>
            <person name="Tsukumo F."/>
            <person name="Yanai G.M."/>
            <person name="Zaros L.G."/>
            <person name="Civerolo E.L."/>
            <person name="Simpson A.J."/>
            <person name="Almeida N.F.Jr."/>
            <person name="Setubal J.C."/>
            <person name="Kitajima J.P."/>
        </authorList>
    </citation>
    <scope>NUCLEOTIDE SEQUENCE [LARGE SCALE GENOMIC DNA]</scope>
    <source>
        <strain evidence="2">Temecula1 / ATCC 700964</strain>
    </source>
</reference>
<sequence>MNEMTPYEQKLLDDFLTRLRGAGESVKDPQAEALICERLAGHPDAAYLLVQRALLLEQALASAQTQIAKLQQAAAGHDAGAGSGSFLGQAAWGTQQTVPPTVAPPPPPAAPPSWRERLFGSTPAPVQQAAPSAASSFLGTAASTAAGVAGGMFLFQGLEHMFGGHQGQSGGLFGNADNTPQQTIVENVVTNNYYDTGTSISDAGGFADDTDLFDNDNDTWV</sequence>
<dbReference type="EMBL" id="AE009442">
    <property type="protein sequence ID" value="AAO29686.1"/>
    <property type="molecule type" value="Genomic_DNA"/>
</dbReference>
<dbReference type="InterPro" id="IPR018648">
    <property type="entry name" value="DUF2076"/>
</dbReference>
<keyword evidence="2" id="KW-1185">Reference proteome</keyword>
<protein>
    <recommendedName>
        <fullName evidence="3">DUF2076 domain-containing protein</fullName>
    </recommendedName>
</protein>
<dbReference type="AlphaFoldDB" id="Q87AH1"/>
<name>Q87AH1_XYLFT</name>
<dbReference type="Proteomes" id="UP000002516">
    <property type="component" value="Chromosome"/>
</dbReference>
<evidence type="ECO:0000313" key="1">
    <source>
        <dbReference type="EMBL" id="AAO29686.1"/>
    </source>
</evidence>
<dbReference type="Pfam" id="PF09849">
    <property type="entry name" value="DUF2076"/>
    <property type="match status" value="1"/>
</dbReference>
<proteinExistence type="predicted"/>
<gene>
    <name evidence="1" type="ordered locus">PD_1854</name>
</gene>
<dbReference type="HOGENOM" id="CLU_082335_3_0_6"/>
<evidence type="ECO:0008006" key="3">
    <source>
        <dbReference type="Google" id="ProtNLM"/>
    </source>
</evidence>
<accession>Q87AH1</accession>
<evidence type="ECO:0000313" key="2">
    <source>
        <dbReference type="Proteomes" id="UP000002516"/>
    </source>
</evidence>
<organism evidence="1 2">
    <name type="scientific">Xylella fastidiosa (strain Temecula1 / ATCC 700964)</name>
    <dbReference type="NCBI Taxonomy" id="183190"/>
    <lineage>
        <taxon>Bacteria</taxon>
        <taxon>Pseudomonadati</taxon>
        <taxon>Pseudomonadota</taxon>
        <taxon>Gammaproteobacteria</taxon>
        <taxon>Lysobacterales</taxon>
        <taxon>Lysobacteraceae</taxon>
        <taxon>Xylella</taxon>
    </lineage>
</organism>
<dbReference type="KEGG" id="xft:PD_1854"/>